<accession>A0AA36BBM1</accession>
<reference evidence="1" key="1">
    <citation type="submission" date="2023-08" db="EMBL/GenBank/DDBJ databases">
        <authorList>
            <person name="Alioto T."/>
            <person name="Alioto T."/>
            <person name="Gomez Garrido J."/>
        </authorList>
    </citation>
    <scope>NUCLEOTIDE SEQUENCE</scope>
</reference>
<sequence>MANLVLPEPDFKSELEALPMMLQKELNFDKAALSDYVFVMHPILNDEQKNLDPAVSHCNGTRYLVLNLHNYRIEAEVVNGTHAEIRIMILRILLTTTEDYPFSFSRKKFPIKPAFGITSNKFQSQTLETVGIYQPTPMFSHGQFYVANSMVGSRNNIHILVLGTEYKSMKGICTHNVVYKEIL</sequence>
<dbReference type="PANTHER" id="PTHR10492">
    <property type="match status" value="1"/>
</dbReference>
<keyword evidence="2" id="KW-1185">Reference proteome</keyword>
<organism evidence="1 2">
    <name type="scientific">Octopus vulgaris</name>
    <name type="common">Common octopus</name>
    <dbReference type="NCBI Taxonomy" id="6645"/>
    <lineage>
        <taxon>Eukaryota</taxon>
        <taxon>Metazoa</taxon>
        <taxon>Spiralia</taxon>
        <taxon>Lophotrochozoa</taxon>
        <taxon>Mollusca</taxon>
        <taxon>Cephalopoda</taxon>
        <taxon>Coleoidea</taxon>
        <taxon>Octopodiformes</taxon>
        <taxon>Octopoda</taxon>
        <taxon>Incirrata</taxon>
        <taxon>Octopodidae</taxon>
        <taxon>Octopus</taxon>
    </lineage>
</organism>
<name>A0AA36BBM1_OCTVU</name>
<evidence type="ECO:0000313" key="2">
    <source>
        <dbReference type="Proteomes" id="UP001162480"/>
    </source>
</evidence>
<dbReference type="PANTHER" id="PTHR10492:SF57">
    <property type="entry name" value="ATP-DEPENDENT DNA HELICASE"/>
    <property type="match status" value="1"/>
</dbReference>
<evidence type="ECO:0000313" key="1">
    <source>
        <dbReference type="EMBL" id="CAI9731083.1"/>
    </source>
</evidence>
<dbReference type="EMBL" id="OX597825">
    <property type="protein sequence ID" value="CAI9731083.1"/>
    <property type="molecule type" value="Genomic_DNA"/>
</dbReference>
<gene>
    <name evidence="1" type="ORF">OCTVUL_1B025749</name>
</gene>
<dbReference type="AlphaFoldDB" id="A0AA36BBM1"/>
<protein>
    <submittedName>
        <fullName evidence="1">Uncharacterized protein</fullName>
    </submittedName>
</protein>
<dbReference type="InterPro" id="IPR027417">
    <property type="entry name" value="P-loop_NTPase"/>
</dbReference>
<dbReference type="SUPFAM" id="SSF52540">
    <property type="entry name" value="P-loop containing nucleoside triphosphate hydrolases"/>
    <property type="match status" value="1"/>
</dbReference>
<dbReference type="Proteomes" id="UP001162480">
    <property type="component" value="Chromosome 12"/>
</dbReference>
<proteinExistence type="predicted"/>